<dbReference type="InterPro" id="IPR047131">
    <property type="entry name" value="RBFOX1-like"/>
</dbReference>
<keyword evidence="2 4" id="KW-0694">RNA-binding</keyword>
<dbReference type="InterPro" id="IPR035979">
    <property type="entry name" value="RBD_domain_sf"/>
</dbReference>
<dbReference type="Pfam" id="PF00076">
    <property type="entry name" value="RRM_1"/>
    <property type="match status" value="1"/>
</dbReference>
<keyword evidence="7" id="KW-1185">Reference proteome</keyword>
<evidence type="ECO:0000313" key="6">
    <source>
        <dbReference type="EMBL" id="KAF8570480.1"/>
    </source>
</evidence>
<dbReference type="EMBL" id="JTDF01001108">
    <property type="protein sequence ID" value="KAF8570480.1"/>
    <property type="molecule type" value="Genomic_DNA"/>
</dbReference>
<dbReference type="InterPro" id="IPR000504">
    <property type="entry name" value="RRM_dom"/>
</dbReference>
<dbReference type="GO" id="GO:0005737">
    <property type="term" value="C:cytoplasm"/>
    <property type="evidence" value="ECO:0007669"/>
    <property type="project" value="TreeGrafter"/>
</dbReference>
<evidence type="ECO:0000256" key="4">
    <source>
        <dbReference type="PROSITE-ProRule" id="PRU00176"/>
    </source>
</evidence>
<sequence>MFTCEIPAITSGSACPSAGVISSAASSTANNPMVHFCEQIGSNSAELPAAMHAPFSAASVVNPTQTSSTATNDVEAGGVPMTGMSDSQHYLGQAAEIAQRLIVATNIGGPFENGNPAPLSTLSFNSVDTTMVTSSLMNTNGNQAAISGCPLTRSVYGGICPDPLPACSGIAPLQSPEALSAPLSLPSSITSMVSPNSLLNHAVSSMMVTSEPNFTSQLATDNVSSNGIAANQASPGVNAVASNGANNQAAFIANLVNVGPKRLHVSNIPFRFREADLRQLLGGFGFVTFATNEEADRARENLNGTVVEGRKIEINNATARVMTKKKSEASTLLRTSTTVRGVRALVPSSTAALAAVLRNATGLNAGLPIASVPAAGGLTIGVPGSLLQGHAQASLAAATANPMLASLGNMPAAAVSLASNPVLLAAALASASPASATYNPMATAALYLANSDPNVAAWLAAALNNPTAACNPQNFAAAGIPGFSPAAQTSVGLANSLAAIGVLPHATPVLAQAANASLMGNSLWFDAGAAGLGVGTDLELQQRLQQHHQQQQHQQQQLQANQQALAAMGYTPVSLAGATQLAVSTGMHPGGISSSFSPAYAAAAANMIRAISGGSAVPLVTPTVNTTRCTTGNGANGLAALNSGGATATVSQLPAGGLSSTSVAVTHCGTNPVFSSTITQGSVAGSSQQQQQPIAAAMAAAAAAASQNFPMQNALGNTPNPYIPDLNMAAAAAAAASMEPYLNRLNVLSNAVVNTPAIYRTNSTYQRFSPY</sequence>
<evidence type="ECO:0000259" key="5">
    <source>
        <dbReference type="PROSITE" id="PS50102"/>
    </source>
</evidence>
<dbReference type="AlphaFoldDB" id="A0A8T0DSA5"/>
<evidence type="ECO:0000256" key="1">
    <source>
        <dbReference type="ARBA" id="ARBA00004123"/>
    </source>
</evidence>
<name>A0A8T0DSA5_9TREM</name>
<evidence type="ECO:0000256" key="2">
    <source>
        <dbReference type="ARBA" id="ARBA00022884"/>
    </source>
</evidence>
<comment type="caution">
    <text evidence="6">The sequence shown here is derived from an EMBL/GenBank/DDBJ whole genome shotgun (WGS) entry which is preliminary data.</text>
</comment>
<proteinExistence type="predicted"/>
<dbReference type="SMART" id="SM00360">
    <property type="entry name" value="RRM"/>
    <property type="match status" value="1"/>
</dbReference>
<reference evidence="6 7" key="1">
    <citation type="submission" date="2019-07" db="EMBL/GenBank/DDBJ databases">
        <title>Annotation for the trematode Paragonimus westermani.</title>
        <authorList>
            <person name="Choi Y.-J."/>
        </authorList>
    </citation>
    <scope>NUCLEOTIDE SEQUENCE [LARGE SCALE GENOMIC DNA]</scope>
    <source>
        <strain evidence="6">180907_Pwestermani</strain>
    </source>
</reference>
<keyword evidence="3" id="KW-0539">Nucleus</keyword>
<dbReference type="PROSITE" id="PS50102">
    <property type="entry name" value="RRM"/>
    <property type="match status" value="1"/>
</dbReference>
<dbReference type="GO" id="GO:0003729">
    <property type="term" value="F:mRNA binding"/>
    <property type="evidence" value="ECO:0007669"/>
    <property type="project" value="TreeGrafter"/>
</dbReference>
<dbReference type="PANTHER" id="PTHR15597">
    <property type="entry name" value="ATAXIN 2-BINDING PROTEIN 1-RELATED"/>
    <property type="match status" value="1"/>
</dbReference>
<dbReference type="GO" id="GO:0005634">
    <property type="term" value="C:nucleus"/>
    <property type="evidence" value="ECO:0007669"/>
    <property type="project" value="UniProtKB-SubCell"/>
</dbReference>
<dbReference type="Proteomes" id="UP000699462">
    <property type="component" value="Unassembled WGS sequence"/>
</dbReference>
<dbReference type="SUPFAM" id="SSF54928">
    <property type="entry name" value="RNA-binding domain, RBD"/>
    <property type="match status" value="1"/>
</dbReference>
<dbReference type="OrthoDB" id="5382468at2759"/>
<protein>
    <recommendedName>
        <fullName evidence="5">RRM domain-containing protein</fullName>
    </recommendedName>
</protein>
<evidence type="ECO:0000256" key="3">
    <source>
        <dbReference type="ARBA" id="ARBA00023242"/>
    </source>
</evidence>
<feature type="domain" description="RRM" evidence="5">
    <location>
        <begin position="261"/>
        <end position="319"/>
    </location>
</feature>
<comment type="subcellular location">
    <subcellularLocation>
        <location evidence="1">Nucleus</location>
    </subcellularLocation>
</comment>
<evidence type="ECO:0000313" key="7">
    <source>
        <dbReference type="Proteomes" id="UP000699462"/>
    </source>
</evidence>
<dbReference type="InterPro" id="IPR012677">
    <property type="entry name" value="Nucleotide-bd_a/b_plait_sf"/>
</dbReference>
<accession>A0A8T0DSA5</accession>
<dbReference type="GO" id="GO:0007399">
    <property type="term" value="P:nervous system development"/>
    <property type="evidence" value="ECO:0007669"/>
    <property type="project" value="InterPro"/>
</dbReference>
<gene>
    <name evidence="6" type="ORF">P879_02851</name>
</gene>
<dbReference type="GO" id="GO:0000381">
    <property type="term" value="P:regulation of alternative mRNA splicing, via spliceosome"/>
    <property type="evidence" value="ECO:0007669"/>
    <property type="project" value="InterPro"/>
</dbReference>
<dbReference type="Gene3D" id="3.30.70.330">
    <property type="match status" value="1"/>
</dbReference>
<organism evidence="6 7">
    <name type="scientific">Paragonimus westermani</name>
    <dbReference type="NCBI Taxonomy" id="34504"/>
    <lineage>
        <taxon>Eukaryota</taxon>
        <taxon>Metazoa</taxon>
        <taxon>Spiralia</taxon>
        <taxon>Lophotrochozoa</taxon>
        <taxon>Platyhelminthes</taxon>
        <taxon>Trematoda</taxon>
        <taxon>Digenea</taxon>
        <taxon>Plagiorchiida</taxon>
        <taxon>Troglotremata</taxon>
        <taxon>Troglotrematidae</taxon>
        <taxon>Paragonimus</taxon>
    </lineage>
</organism>
<dbReference type="PANTHER" id="PTHR15597:SF22">
    <property type="entry name" value="RNA-BINDING FOX PROTEIN 1, ISOFORM H"/>
    <property type="match status" value="1"/>
</dbReference>